<keyword evidence="2" id="KW-1185">Reference proteome</keyword>
<evidence type="ECO:0000313" key="2">
    <source>
        <dbReference type="Proteomes" id="UP000004344"/>
    </source>
</evidence>
<name>G6FZT8_9CYAN</name>
<dbReference type="AlphaFoldDB" id="G6FZT8"/>
<dbReference type="EMBL" id="AGIZ01000017">
    <property type="protein sequence ID" value="EHC08723.1"/>
    <property type="molecule type" value="Genomic_DNA"/>
</dbReference>
<accession>G6FZT8</accession>
<comment type="caution">
    <text evidence="1">The sequence shown here is derived from an EMBL/GenBank/DDBJ whole genome shotgun (WGS) entry which is preliminary data.</text>
</comment>
<evidence type="ECO:0000313" key="1">
    <source>
        <dbReference type="EMBL" id="EHC08723.1"/>
    </source>
</evidence>
<reference evidence="1 2" key="1">
    <citation type="submission" date="2011-09" db="EMBL/GenBank/DDBJ databases">
        <title>The draft genome of Fischerella sp. JSC-11.</title>
        <authorList>
            <consortium name="US DOE Joint Genome Institute (JGI-PGF)"/>
            <person name="Lucas S."/>
            <person name="Han J."/>
            <person name="Lapidus A."/>
            <person name="Cheng J.-F."/>
            <person name="Goodwin L."/>
            <person name="Pitluck S."/>
            <person name="Peters L."/>
            <person name="Land M.L."/>
            <person name="Hauser L."/>
            <person name="Sarkisova S."/>
            <person name="Bryant D.A."/>
            <person name="Brown I."/>
            <person name="Woyke T.J."/>
        </authorList>
    </citation>
    <scope>NUCLEOTIDE SEQUENCE [LARGE SCALE GENOMIC DNA]</scope>
    <source>
        <strain evidence="1 2">JSC-11</strain>
    </source>
</reference>
<dbReference type="Proteomes" id="UP000004344">
    <property type="component" value="Unassembled WGS sequence"/>
</dbReference>
<gene>
    <name evidence="1" type="ORF">FJSC11DRAFT_4387</name>
</gene>
<dbReference type="RefSeq" id="WP_009460006.1">
    <property type="nucleotide sequence ID" value="NZ_AGIZ01000017.1"/>
</dbReference>
<sequence>MNLQFTGMTRRRDVAMLRLYYVWSMIWHRTTKMYAHIIHDQIQQRLLKLRKNSQIPLPLCTLHLGAFYFI</sequence>
<dbReference type="PATRIC" id="fig|741277.3.peg.3910"/>
<organism evidence="1 2">
    <name type="scientific">Fischerella thermalis JSC-11</name>
    <dbReference type="NCBI Taxonomy" id="741277"/>
    <lineage>
        <taxon>Bacteria</taxon>
        <taxon>Bacillati</taxon>
        <taxon>Cyanobacteriota</taxon>
        <taxon>Cyanophyceae</taxon>
        <taxon>Nostocales</taxon>
        <taxon>Hapalosiphonaceae</taxon>
        <taxon>Fischerella</taxon>
    </lineage>
</organism>
<proteinExistence type="predicted"/>
<dbReference type="GeneID" id="43302030"/>
<protein>
    <submittedName>
        <fullName evidence="1">Uncharacterized protein</fullName>
    </submittedName>
</protein>